<proteinExistence type="predicted"/>
<dbReference type="PANTHER" id="PTHR37957:SF1">
    <property type="entry name" value="PHYTASE-LIKE DOMAIN-CONTAINING PROTEIN"/>
    <property type="match status" value="1"/>
</dbReference>
<evidence type="ECO:0000313" key="2">
    <source>
        <dbReference type="EMBL" id="GIT94745.1"/>
    </source>
</evidence>
<organism evidence="2 3">
    <name type="scientific">Jannaschia pagri</name>
    <dbReference type="NCBI Taxonomy" id="2829797"/>
    <lineage>
        <taxon>Bacteria</taxon>
        <taxon>Pseudomonadati</taxon>
        <taxon>Pseudomonadota</taxon>
        <taxon>Alphaproteobacteria</taxon>
        <taxon>Rhodobacterales</taxon>
        <taxon>Roseobacteraceae</taxon>
        <taxon>Jannaschia</taxon>
    </lineage>
</organism>
<reference evidence="2 3" key="1">
    <citation type="submission" date="2021-05" db="EMBL/GenBank/DDBJ databases">
        <title>Bacteria Genome sequencing.</title>
        <authorList>
            <person name="Takabe Y."/>
            <person name="Nakajima Y."/>
            <person name="Suzuki S."/>
            <person name="Shiozaki T."/>
        </authorList>
    </citation>
    <scope>NUCLEOTIDE SEQUENCE [LARGE SCALE GENOMIC DNA]</scope>
    <source>
        <strain evidence="2 3">AI_62</strain>
    </source>
</reference>
<keyword evidence="3" id="KW-1185">Reference proteome</keyword>
<dbReference type="Proteomes" id="UP000786693">
    <property type="component" value="Unassembled WGS sequence"/>
</dbReference>
<evidence type="ECO:0000259" key="1">
    <source>
        <dbReference type="Pfam" id="PF13449"/>
    </source>
</evidence>
<gene>
    <name evidence="2" type="ORF">JANAI62_13680</name>
</gene>
<dbReference type="Pfam" id="PF13449">
    <property type="entry name" value="Phytase-like"/>
    <property type="match status" value="1"/>
</dbReference>
<comment type="caution">
    <text evidence="2">The sequence shown here is derived from an EMBL/GenBank/DDBJ whole genome shotgun (WGS) entry which is preliminary data.</text>
</comment>
<evidence type="ECO:0000313" key="3">
    <source>
        <dbReference type="Proteomes" id="UP000786693"/>
    </source>
</evidence>
<dbReference type="InterPro" id="IPR027372">
    <property type="entry name" value="Phytase-like_dom"/>
</dbReference>
<accession>A0ABQ4NJZ0</accession>
<protein>
    <recommendedName>
        <fullName evidence="1">Phytase-like domain-containing protein</fullName>
    </recommendedName>
</protein>
<sequence>MVIERDGGQGDPSLACAEGETEGCFRLPARVKRVTVIDTAQIDAEGFVARLRQIDLMDIADPDGVARLPTDGEVAEDRFTFPFVTIESVIRDGADHIVVGNDNNLPFSAGRRLNMADNNEMIRLYVPELLAD</sequence>
<dbReference type="EMBL" id="BPFH01000002">
    <property type="protein sequence ID" value="GIT94745.1"/>
    <property type="molecule type" value="Genomic_DNA"/>
</dbReference>
<name>A0ABQ4NJZ0_9RHOB</name>
<feature type="domain" description="Phytase-like" evidence="1">
    <location>
        <begin position="2"/>
        <end position="104"/>
    </location>
</feature>
<dbReference type="PANTHER" id="PTHR37957">
    <property type="entry name" value="BLR7070 PROTEIN"/>
    <property type="match status" value="1"/>
</dbReference>